<proteinExistence type="inferred from homology"/>
<dbReference type="GO" id="GO:0009279">
    <property type="term" value="C:cell outer membrane"/>
    <property type="evidence" value="ECO:0007669"/>
    <property type="project" value="UniProtKB-SubCell"/>
</dbReference>
<feature type="signal peptide" evidence="7">
    <location>
        <begin position="1"/>
        <end position="26"/>
    </location>
</feature>
<comment type="subcellular location">
    <subcellularLocation>
        <location evidence="1">Cell outer membrane</location>
    </subcellularLocation>
</comment>
<comment type="similarity">
    <text evidence="2">Belongs to the MipA/OmpV family.</text>
</comment>
<evidence type="ECO:0000313" key="9">
    <source>
        <dbReference type="Proteomes" id="UP000561181"/>
    </source>
</evidence>
<dbReference type="Pfam" id="PF06629">
    <property type="entry name" value="MipA"/>
    <property type="match status" value="1"/>
</dbReference>
<feature type="region of interest" description="Disordered" evidence="6">
    <location>
        <begin position="27"/>
        <end position="50"/>
    </location>
</feature>
<dbReference type="Proteomes" id="UP000561181">
    <property type="component" value="Unassembled WGS sequence"/>
</dbReference>
<reference evidence="8 9" key="1">
    <citation type="submission" date="2020-04" db="EMBL/GenBank/DDBJ databases">
        <authorList>
            <person name="Liu A."/>
        </authorList>
    </citation>
    <scope>NUCLEOTIDE SEQUENCE [LARGE SCALE GENOMIC DNA]</scope>
    <source>
        <strain evidence="8 9">RZ02</strain>
    </source>
</reference>
<dbReference type="RefSeq" id="WP_170012637.1">
    <property type="nucleotide sequence ID" value="NZ_JABCRE010000003.1"/>
</dbReference>
<evidence type="ECO:0000256" key="3">
    <source>
        <dbReference type="ARBA" id="ARBA00022729"/>
    </source>
</evidence>
<evidence type="ECO:0000256" key="4">
    <source>
        <dbReference type="ARBA" id="ARBA00023136"/>
    </source>
</evidence>
<feature type="chain" id="PRO_5032926106" evidence="7">
    <location>
        <begin position="27"/>
        <end position="305"/>
    </location>
</feature>
<gene>
    <name evidence="8" type="ORF">HKD42_09055</name>
</gene>
<keyword evidence="5" id="KW-0998">Cell outer membrane</keyword>
<dbReference type="InterPro" id="IPR010583">
    <property type="entry name" value="MipA"/>
</dbReference>
<keyword evidence="4" id="KW-0472">Membrane</keyword>
<name>A0A848QSW7_9SPHN</name>
<keyword evidence="9" id="KW-1185">Reference proteome</keyword>
<evidence type="ECO:0000256" key="5">
    <source>
        <dbReference type="ARBA" id="ARBA00023237"/>
    </source>
</evidence>
<evidence type="ECO:0000256" key="6">
    <source>
        <dbReference type="SAM" id="MobiDB-lite"/>
    </source>
</evidence>
<evidence type="ECO:0000313" key="8">
    <source>
        <dbReference type="EMBL" id="NMW32208.1"/>
    </source>
</evidence>
<evidence type="ECO:0000256" key="7">
    <source>
        <dbReference type="SAM" id="SignalP"/>
    </source>
</evidence>
<comment type="caution">
    <text evidence="8">The sequence shown here is derived from an EMBL/GenBank/DDBJ whole genome shotgun (WGS) entry which is preliminary data.</text>
</comment>
<keyword evidence="3 7" id="KW-0732">Signal</keyword>
<dbReference type="PANTHER" id="PTHR38776">
    <property type="entry name" value="MLTA-INTERACTING PROTEIN-RELATED"/>
    <property type="match status" value="1"/>
</dbReference>
<dbReference type="EMBL" id="JABCRE010000003">
    <property type="protein sequence ID" value="NMW32208.1"/>
    <property type="molecule type" value="Genomic_DNA"/>
</dbReference>
<dbReference type="AlphaFoldDB" id="A0A848QSW7"/>
<evidence type="ECO:0000256" key="1">
    <source>
        <dbReference type="ARBA" id="ARBA00004442"/>
    </source>
</evidence>
<accession>A0A848QSW7</accession>
<sequence>MPIKPIAAVCGAAILAVAASPQHVSAQDTTATSDASAPAEGPAGAGGPPASLADSVFDDTWINVGFGVAYGPSYTGSDDYVINPLPVLQGSVGGVDIAPRPAGVALDFIKDKQGKPSVNLGPVFRFRNDRANQIEDPVVELAGELDNAIELGVSGGVSFPGILGRFDSLTVGADVRWDVAGAHNGMVIDPSVTYSTPLNRGTFASLSLSTTYVSDDFAEYYFTVNPAQSAATGLPTFDAEGGFTSYGVTTLVGVDLDGNALNGGLNAVVIGGYSRLTGDAADTPFTSVRGSKDQFFVGVGLGYTF</sequence>
<organism evidence="8 9">
    <name type="scientific">Pontixanthobacter rizhaonensis</name>
    <dbReference type="NCBI Taxonomy" id="2730337"/>
    <lineage>
        <taxon>Bacteria</taxon>
        <taxon>Pseudomonadati</taxon>
        <taxon>Pseudomonadota</taxon>
        <taxon>Alphaproteobacteria</taxon>
        <taxon>Sphingomonadales</taxon>
        <taxon>Erythrobacteraceae</taxon>
        <taxon>Pontixanthobacter</taxon>
    </lineage>
</organism>
<protein>
    <submittedName>
        <fullName evidence="8">MipA/OmpV family protein</fullName>
    </submittedName>
</protein>
<evidence type="ECO:0000256" key="2">
    <source>
        <dbReference type="ARBA" id="ARBA00005722"/>
    </source>
</evidence>
<dbReference type="PANTHER" id="PTHR38776:SF1">
    <property type="entry name" value="MLTA-INTERACTING PROTEIN-RELATED"/>
    <property type="match status" value="1"/>
</dbReference>